<dbReference type="Proteomes" id="UP001256711">
    <property type="component" value="Unassembled WGS sequence"/>
</dbReference>
<organism evidence="1 2">
    <name type="scientific">Enterococcus asini</name>
    <dbReference type="NCBI Taxonomy" id="57732"/>
    <lineage>
        <taxon>Bacteria</taxon>
        <taxon>Bacillati</taxon>
        <taxon>Bacillota</taxon>
        <taxon>Bacilli</taxon>
        <taxon>Lactobacillales</taxon>
        <taxon>Enterococcaceae</taxon>
        <taxon>Enterococcus</taxon>
    </lineage>
</organism>
<proteinExistence type="predicted"/>
<dbReference type="AlphaFoldDB" id="A0AAW8TY38"/>
<gene>
    <name evidence="1" type="ORF">P7H43_00510</name>
</gene>
<dbReference type="EMBL" id="JARQBJ010000001">
    <property type="protein sequence ID" value="MDT2808982.1"/>
    <property type="molecule type" value="Genomic_DNA"/>
</dbReference>
<dbReference type="RefSeq" id="WP_270596229.1">
    <property type="nucleotide sequence ID" value="NZ_JAQESC010000001.1"/>
</dbReference>
<protein>
    <submittedName>
        <fullName evidence="1">DUF3659 domain-containing protein</fullName>
    </submittedName>
</protein>
<sequence>MFEKLRQEWEEYFGKDHDFKELKGKTVDEAGQFVDQDGHVTPVWTHPTVDSLNEMITGDWNRFLTESDVYRNLSEEEKVQLKIEGPKYENYSGD</sequence>
<reference evidence="1" key="1">
    <citation type="submission" date="2023-03" db="EMBL/GenBank/DDBJ databases">
        <authorList>
            <person name="Shen W."/>
            <person name="Cai J."/>
        </authorList>
    </citation>
    <scope>NUCLEOTIDE SEQUENCE</scope>
    <source>
        <strain evidence="1">B226-2</strain>
    </source>
</reference>
<name>A0AAW8TY38_9ENTE</name>
<comment type="caution">
    <text evidence="1">The sequence shown here is derived from an EMBL/GenBank/DDBJ whole genome shotgun (WGS) entry which is preliminary data.</text>
</comment>
<evidence type="ECO:0000313" key="1">
    <source>
        <dbReference type="EMBL" id="MDT2808982.1"/>
    </source>
</evidence>
<accession>A0AAW8TY38</accession>
<evidence type="ECO:0000313" key="2">
    <source>
        <dbReference type="Proteomes" id="UP001256711"/>
    </source>
</evidence>